<name>A0A4R1BDU6_9ACTN</name>
<sequence>MFSEGFGSKAKNRVLGKLFIDRNRDYRNTVFLAGAGRGGTTWVSEIINYDGRYRYIFEPFHPGRVKSVRSFRHKQYIRPDNRDGKYLKPAWNILSGKVRSSWTDRFYKGRFVYDRRLVKDIRMNLALYWLRRNFPEMPIILLLRHPCAVAASRMKLGWRGSLAQTYLSQRELVEDFLAPFEREIQAAEERDFDRYIFGWCIENYVPLRQFSEGELLVVFYENFCERPREEVARTFRYLGRGFDDSVFAAMREPSPLARKESAVLLGERPADGWKRHVTPEQTKRAVEILALFGLDGVYSEDPMPDPGAVKALLRAK</sequence>
<organism evidence="1 2">
    <name type="scientific">Rubrobacter taiwanensis</name>
    <dbReference type="NCBI Taxonomy" id="185139"/>
    <lineage>
        <taxon>Bacteria</taxon>
        <taxon>Bacillati</taxon>
        <taxon>Actinomycetota</taxon>
        <taxon>Rubrobacteria</taxon>
        <taxon>Rubrobacterales</taxon>
        <taxon>Rubrobacteraceae</taxon>
        <taxon>Rubrobacter</taxon>
    </lineage>
</organism>
<dbReference type="Pfam" id="PF13469">
    <property type="entry name" value="Sulfotransfer_3"/>
    <property type="match status" value="1"/>
</dbReference>
<evidence type="ECO:0000313" key="2">
    <source>
        <dbReference type="Proteomes" id="UP000295244"/>
    </source>
</evidence>
<dbReference type="OrthoDB" id="1431348at2"/>
<keyword evidence="2" id="KW-1185">Reference proteome</keyword>
<protein>
    <recommendedName>
        <fullName evidence="3">Sulfotransferase domain-containing protein</fullName>
    </recommendedName>
</protein>
<proteinExistence type="predicted"/>
<dbReference type="RefSeq" id="WP_132692551.1">
    <property type="nucleotide sequence ID" value="NZ_SKBU01000027.1"/>
</dbReference>
<dbReference type="SUPFAM" id="SSF52540">
    <property type="entry name" value="P-loop containing nucleoside triphosphate hydrolases"/>
    <property type="match status" value="1"/>
</dbReference>
<dbReference type="Proteomes" id="UP000295244">
    <property type="component" value="Unassembled WGS sequence"/>
</dbReference>
<comment type="caution">
    <text evidence="1">The sequence shown here is derived from an EMBL/GenBank/DDBJ whole genome shotgun (WGS) entry which is preliminary data.</text>
</comment>
<accession>A0A4R1BDU6</accession>
<dbReference type="EMBL" id="SKBU01000027">
    <property type="protein sequence ID" value="TCJ15261.1"/>
    <property type="molecule type" value="Genomic_DNA"/>
</dbReference>
<evidence type="ECO:0008006" key="3">
    <source>
        <dbReference type="Google" id="ProtNLM"/>
    </source>
</evidence>
<evidence type="ECO:0000313" key="1">
    <source>
        <dbReference type="EMBL" id="TCJ15261.1"/>
    </source>
</evidence>
<dbReference type="Gene3D" id="3.40.50.300">
    <property type="entry name" value="P-loop containing nucleotide triphosphate hydrolases"/>
    <property type="match status" value="1"/>
</dbReference>
<reference evidence="1 2" key="1">
    <citation type="submission" date="2019-03" db="EMBL/GenBank/DDBJ databases">
        <title>Whole genome sequence of a novel Rubrobacter taiwanensis strain, isolated from Yellowstone National Park.</title>
        <authorList>
            <person name="Freed S."/>
            <person name="Ramaley R.F."/>
            <person name="Kyndt J.A."/>
        </authorList>
    </citation>
    <scope>NUCLEOTIDE SEQUENCE [LARGE SCALE GENOMIC DNA]</scope>
    <source>
        <strain evidence="1 2">Yellowstone</strain>
    </source>
</reference>
<gene>
    <name evidence="1" type="ORF">E0L93_13200</name>
</gene>
<dbReference type="InterPro" id="IPR027417">
    <property type="entry name" value="P-loop_NTPase"/>
</dbReference>
<dbReference type="AlphaFoldDB" id="A0A4R1BDU6"/>